<organism evidence="3 4">
    <name type="scientific">Humibacter ginsenosidimutans</name>
    <dbReference type="NCBI Taxonomy" id="2599293"/>
    <lineage>
        <taxon>Bacteria</taxon>
        <taxon>Bacillati</taxon>
        <taxon>Actinomycetota</taxon>
        <taxon>Actinomycetes</taxon>
        <taxon>Micrococcales</taxon>
        <taxon>Microbacteriaceae</taxon>
        <taxon>Humibacter</taxon>
    </lineage>
</organism>
<evidence type="ECO:0000313" key="4">
    <source>
        <dbReference type="Proteomes" id="UP000320216"/>
    </source>
</evidence>
<keyword evidence="1" id="KW-0812">Transmembrane</keyword>
<feature type="transmembrane region" description="Helical" evidence="1">
    <location>
        <begin position="55"/>
        <end position="73"/>
    </location>
</feature>
<dbReference type="RefSeq" id="WP_146317748.1">
    <property type="nucleotide sequence ID" value="NZ_CP042305.1"/>
</dbReference>
<feature type="domain" description="DUF7144" evidence="2">
    <location>
        <begin position="11"/>
        <end position="126"/>
    </location>
</feature>
<evidence type="ECO:0000256" key="1">
    <source>
        <dbReference type="SAM" id="Phobius"/>
    </source>
</evidence>
<feature type="transmembrane region" description="Helical" evidence="1">
    <location>
        <begin position="12"/>
        <end position="35"/>
    </location>
</feature>
<feature type="transmembrane region" description="Helical" evidence="1">
    <location>
        <begin position="105"/>
        <end position="124"/>
    </location>
</feature>
<name>A0A5B8LZS9_9MICO</name>
<dbReference type="Proteomes" id="UP000320216">
    <property type="component" value="Chromosome"/>
</dbReference>
<dbReference type="Pfam" id="PF23636">
    <property type="entry name" value="DUF7144"/>
    <property type="match status" value="1"/>
</dbReference>
<feature type="transmembrane region" description="Helical" evidence="1">
    <location>
        <begin position="80"/>
        <end position="99"/>
    </location>
</feature>
<evidence type="ECO:0000259" key="2">
    <source>
        <dbReference type="Pfam" id="PF23636"/>
    </source>
</evidence>
<dbReference type="AlphaFoldDB" id="A0A5B8LZS9"/>
<keyword evidence="4" id="KW-1185">Reference proteome</keyword>
<evidence type="ECO:0000313" key="3">
    <source>
        <dbReference type="EMBL" id="QDZ13633.1"/>
    </source>
</evidence>
<dbReference type="InterPro" id="IPR055568">
    <property type="entry name" value="DUF7144"/>
</dbReference>
<protein>
    <recommendedName>
        <fullName evidence="2">DUF7144 domain-containing protein</fullName>
    </recommendedName>
</protein>
<dbReference type="OrthoDB" id="4981655at2"/>
<gene>
    <name evidence="3" type="ORF">FPZ11_01405</name>
</gene>
<sequence>MSAAVRRPAGVTLIAVLAWIEGALNIVAGIVLLVFKNEPSMHIAGVSESSLITSAILTILFGVVVVLVAGGLLRGSSGARIVVTVVQLLAIAGDAFTAWAYPDQFAWSAVSALISLLIIVLLWTGRANDFFRSR</sequence>
<dbReference type="EMBL" id="CP042305">
    <property type="protein sequence ID" value="QDZ13633.1"/>
    <property type="molecule type" value="Genomic_DNA"/>
</dbReference>
<dbReference type="KEGG" id="huw:FPZ11_01405"/>
<keyword evidence="1" id="KW-1133">Transmembrane helix</keyword>
<accession>A0A5B8LZS9</accession>
<proteinExistence type="predicted"/>
<keyword evidence="1" id="KW-0472">Membrane</keyword>
<reference evidence="3 4" key="1">
    <citation type="submission" date="2019-07" db="EMBL/GenBank/DDBJ databases">
        <title>Full genome sequence of Humibacter sp. WJ7-1.</title>
        <authorList>
            <person name="Im W.-T."/>
        </authorList>
    </citation>
    <scope>NUCLEOTIDE SEQUENCE [LARGE SCALE GENOMIC DNA]</scope>
    <source>
        <strain evidence="3 4">WJ7-1</strain>
    </source>
</reference>